<dbReference type="RefSeq" id="WP_072758447.1">
    <property type="nucleotide sequence ID" value="NZ_FRDJ01000003.1"/>
</dbReference>
<dbReference type="GO" id="GO:0031419">
    <property type="term" value="F:cobalamin binding"/>
    <property type="evidence" value="ECO:0007669"/>
    <property type="project" value="InterPro"/>
</dbReference>
<organism evidence="4 5">
    <name type="scientific">Fervidobacterium gondwanense DSM 13020</name>
    <dbReference type="NCBI Taxonomy" id="1121883"/>
    <lineage>
        <taxon>Bacteria</taxon>
        <taxon>Thermotogati</taxon>
        <taxon>Thermotogota</taxon>
        <taxon>Thermotogae</taxon>
        <taxon>Thermotogales</taxon>
        <taxon>Fervidobacteriaceae</taxon>
        <taxon>Fervidobacterium</taxon>
    </lineage>
</organism>
<dbReference type="SUPFAM" id="SSF52242">
    <property type="entry name" value="Cobalamin (vitamin B12)-binding domain"/>
    <property type="match status" value="1"/>
</dbReference>
<dbReference type="EMBL" id="FRDJ01000003">
    <property type="protein sequence ID" value="SHN55944.1"/>
    <property type="molecule type" value="Genomic_DNA"/>
</dbReference>
<protein>
    <submittedName>
        <fullName evidence="4">Methanogenic corrinoid protein MtbC1</fullName>
    </submittedName>
</protein>
<dbReference type="CDD" id="cd02065">
    <property type="entry name" value="B12-binding_like"/>
    <property type="match status" value="1"/>
</dbReference>
<dbReference type="InterPro" id="IPR036594">
    <property type="entry name" value="Meth_synthase_dom"/>
</dbReference>
<dbReference type="InterPro" id="IPR036724">
    <property type="entry name" value="Cobalamin-bd_sf"/>
</dbReference>
<dbReference type="STRING" id="1121883.SAMN02745226_00715"/>
<keyword evidence="1" id="KW-0479">Metal-binding</keyword>
<dbReference type="GO" id="GO:0046653">
    <property type="term" value="P:tetrahydrofolate metabolic process"/>
    <property type="evidence" value="ECO:0007669"/>
    <property type="project" value="TreeGrafter"/>
</dbReference>
<accession>A0A1M7SC12</accession>
<feature type="domain" description="B12-binding" evidence="3">
    <location>
        <begin position="219"/>
        <end position="340"/>
    </location>
</feature>
<dbReference type="GO" id="GO:0050667">
    <property type="term" value="P:homocysteine metabolic process"/>
    <property type="evidence" value="ECO:0007669"/>
    <property type="project" value="TreeGrafter"/>
</dbReference>
<dbReference type="Pfam" id="PF02607">
    <property type="entry name" value="B12-binding_2"/>
    <property type="match status" value="1"/>
</dbReference>
<keyword evidence="2" id="KW-0170">Cobalt</keyword>
<dbReference type="Proteomes" id="UP000184207">
    <property type="component" value="Unassembled WGS sequence"/>
</dbReference>
<dbReference type="Pfam" id="PF02310">
    <property type="entry name" value="B12-binding"/>
    <property type="match status" value="1"/>
</dbReference>
<sequence length="340" mass="39028">MESVKLDLNSAFEMSKRAFEELYKNEKHLFENLNDEKVELCRKDVYYHTSFLIQAINLDSKPLFEDYTKWVFELFKSLGISFESYVISLNYILSVINDTFGEGIAKVARKFLNDSIEFYKNEEKVIQNSNPLQDYKEQYKKLLLQGDRRSASKLIDELISKGVGVKEIYTYIFRESLYDIGLLWQTGKINVAQEHFFTAATQMIMTQLYPYIFTHLKNGHTIVGACASGELHEIGIRMVCDLLEMDGYNTHFLGASTPAQGVADYAYFKKAEAILLSVTLSINLESLRKTIEVLRADDRLKGLKIIVGGRPFTLDPELYAKVGADYSTTNVEELKRIIEQ</sequence>
<dbReference type="Gene3D" id="3.40.50.280">
    <property type="entry name" value="Cobalamin-binding domain"/>
    <property type="match status" value="1"/>
</dbReference>
<dbReference type="Gene3D" id="1.10.1240.10">
    <property type="entry name" value="Methionine synthase domain"/>
    <property type="match status" value="1"/>
</dbReference>
<keyword evidence="5" id="KW-1185">Reference proteome</keyword>
<dbReference type="GO" id="GO:0005829">
    <property type="term" value="C:cytosol"/>
    <property type="evidence" value="ECO:0007669"/>
    <property type="project" value="TreeGrafter"/>
</dbReference>
<dbReference type="PANTHER" id="PTHR45833">
    <property type="entry name" value="METHIONINE SYNTHASE"/>
    <property type="match status" value="1"/>
</dbReference>
<dbReference type="AlphaFoldDB" id="A0A1M7SC12"/>
<dbReference type="InterPro" id="IPR003759">
    <property type="entry name" value="Cbl-bd_cap"/>
</dbReference>
<name>A0A1M7SC12_FERGO</name>
<evidence type="ECO:0000313" key="4">
    <source>
        <dbReference type="EMBL" id="SHN55944.1"/>
    </source>
</evidence>
<reference evidence="5" key="1">
    <citation type="submission" date="2016-12" db="EMBL/GenBank/DDBJ databases">
        <authorList>
            <person name="Varghese N."/>
            <person name="Submissions S."/>
        </authorList>
    </citation>
    <scope>NUCLEOTIDE SEQUENCE [LARGE SCALE GENOMIC DNA]</scope>
    <source>
        <strain evidence="5">DSM 13020</strain>
    </source>
</reference>
<dbReference type="InterPro" id="IPR006158">
    <property type="entry name" value="Cobalamin-bd"/>
</dbReference>
<gene>
    <name evidence="4" type="ORF">SAMN02745226_00715</name>
</gene>
<evidence type="ECO:0000313" key="5">
    <source>
        <dbReference type="Proteomes" id="UP000184207"/>
    </source>
</evidence>
<dbReference type="GO" id="GO:0008705">
    <property type="term" value="F:methionine synthase activity"/>
    <property type="evidence" value="ECO:0007669"/>
    <property type="project" value="TreeGrafter"/>
</dbReference>
<dbReference type="PANTHER" id="PTHR45833:SF1">
    <property type="entry name" value="METHIONINE SYNTHASE"/>
    <property type="match status" value="1"/>
</dbReference>
<dbReference type="InterPro" id="IPR050554">
    <property type="entry name" value="Met_Synthase/Corrinoid"/>
</dbReference>
<evidence type="ECO:0000256" key="1">
    <source>
        <dbReference type="ARBA" id="ARBA00022723"/>
    </source>
</evidence>
<dbReference type="GO" id="GO:0046872">
    <property type="term" value="F:metal ion binding"/>
    <property type="evidence" value="ECO:0007669"/>
    <property type="project" value="UniProtKB-KW"/>
</dbReference>
<evidence type="ECO:0000256" key="2">
    <source>
        <dbReference type="ARBA" id="ARBA00023285"/>
    </source>
</evidence>
<evidence type="ECO:0000259" key="3">
    <source>
        <dbReference type="PROSITE" id="PS51332"/>
    </source>
</evidence>
<dbReference type="PROSITE" id="PS51332">
    <property type="entry name" value="B12_BINDING"/>
    <property type="match status" value="1"/>
</dbReference>
<proteinExistence type="predicted"/>